<feature type="domain" description="Helicase C-terminal" evidence="8">
    <location>
        <begin position="481"/>
        <end position="625"/>
    </location>
</feature>
<evidence type="ECO:0000256" key="3">
    <source>
        <dbReference type="ARBA" id="ARBA00022840"/>
    </source>
</evidence>
<dbReference type="InterPro" id="IPR014001">
    <property type="entry name" value="Helicase_ATP-bd"/>
</dbReference>
<keyword evidence="1 5" id="KW-0547">Nucleotide-binding</keyword>
<dbReference type="GO" id="GO:0016787">
    <property type="term" value="F:hydrolase activity"/>
    <property type="evidence" value="ECO:0007669"/>
    <property type="project" value="UniProtKB-KW"/>
</dbReference>
<evidence type="ECO:0000256" key="4">
    <source>
        <dbReference type="ARBA" id="ARBA00022884"/>
    </source>
</evidence>
<dbReference type="AlphaFoldDB" id="A0A9W8E6E2"/>
<dbReference type="SMART" id="SM00487">
    <property type="entry name" value="DEXDc"/>
    <property type="match status" value="1"/>
</dbReference>
<feature type="compositionally biased region" description="Polar residues" evidence="6">
    <location>
        <begin position="159"/>
        <end position="172"/>
    </location>
</feature>
<dbReference type="Pfam" id="PF00271">
    <property type="entry name" value="Helicase_C"/>
    <property type="match status" value="1"/>
</dbReference>
<feature type="region of interest" description="Disordered" evidence="6">
    <location>
        <begin position="159"/>
        <end position="184"/>
    </location>
</feature>
<keyword evidence="5" id="KW-0347">Helicase</keyword>
<evidence type="ECO:0000256" key="2">
    <source>
        <dbReference type="ARBA" id="ARBA00022801"/>
    </source>
</evidence>
<gene>
    <name evidence="9" type="ORF">IWQ62_004166</name>
</gene>
<sequence>ACRQPSRSFAHASLACSKRAQVTESNLTSLGSYYEDQRNRKQLESDLAPLLNADKKKETTAEDAPNVAKSKVLRIPERHTLQSLNIHPVLIQALRDTFQIHELTHMQGVLLHRLLHQSQDVILRSQTGTGKSFAFVIYLLDQLLQQGYLQHHLAASLSENKNPKGSKNSVQPTPGEPGGDGVNRQGAALLGALNMALEATKSRGKFGSASRGPLVMPEKLGGLRQPSAIFLVPNNQLAYQVGRWTDQLLTTCQKIIGETSSTTQGTPANPRDMVTRLVCQVLVKDDTSGTTKEKRQVTQLEQAIPWLVIATPTRLTELVSQKLVILKRLRWLVLDEVDHLLRLPSRYATASAIRLRQRHPKETELLTDKIIGSIQPTSPTNRSRRTRLFVNSATINRTLRYFMSGEKKWMDHQAIYLDASPHAMPSVPEGIVHHCLMLDGDVIRNIRPTERDADSDRSVERDYQTAPPRSVAKSRVEFEDAITEAIAQIASHEPYQTMVVFVDNQASIQTLVENLDEEHGLVVSEYQPTRTSTMRGANLGSNTRHVYLLKEFSARGLDIPNVTHVVITHPPDSPASFLHMAGRTGRMGRQGKVITIMRAEGRREARLNTMYRLLGIEPQPYELVE</sequence>
<comment type="function">
    <text evidence="5">RNA helicase.</text>
</comment>
<dbReference type="Gene3D" id="3.40.50.300">
    <property type="entry name" value="P-loop containing nucleotide triphosphate hydrolases"/>
    <property type="match status" value="2"/>
</dbReference>
<dbReference type="SMART" id="SM00490">
    <property type="entry name" value="HELICc"/>
    <property type="match status" value="1"/>
</dbReference>
<dbReference type="OrthoDB" id="10256233at2759"/>
<dbReference type="InterPro" id="IPR011545">
    <property type="entry name" value="DEAD/DEAH_box_helicase_dom"/>
</dbReference>
<evidence type="ECO:0000313" key="10">
    <source>
        <dbReference type="Proteomes" id="UP001150925"/>
    </source>
</evidence>
<keyword evidence="10" id="KW-1185">Reference proteome</keyword>
<dbReference type="PROSITE" id="PS51194">
    <property type="entry name" value="HELICASE_CTER"/>
    <property type="match status" value="1"/>
</dbReference>
<dbReference type="Proteomes" id="UP001150925">
    <property type="component" value="Unassembled WGS sequence"/>
</dbReference>
<evidence type="ECO:0000313" key="9">
    <source>
        <dbReference type="EMBL" id="KAJ1960604.1"/>
    </source>
</evidence>
<dbReference type="GO" id="GO:0003723">
    <property type="term" value="F:RNA binding"/>
    <property type="evidence" value="ECO:0007669"/>
    <property type="project" value="UniProtKB-UniRule"/>
</dbReference>
<dbReference type="GO" id="GO:0005524">
    <property type="term" value="F:ATP binding"/>
    <property type="evidence" value="ECO:0007669"/>
    <property type="project" value="UniProtKB-UniRule"/>
</dbReference>
<keyword evidence="4 5" id="KW-0694">RNA-binding</keyword>
<dbReference type="GO" id="GO:0003724">
    <property type="term" value="F:RNA helicase activity"/>
    <property type="evidence" value="ECO:0007669"/>
    <property type="project" value="UniProtKB-EC"/>
</dbReference>
<keyword evidence="2 5" id="KW-0378">Hydrolase</keyword>
<dbReference type="Pfam" id="PF00270">
    <property type="entry name" value="DEAD"/>
    <property type="match status" value="1"/>
</dbReference>
<dbReference type="InterPro" id="IPR001650">
    <property type="entry name" value="Helicase_C-like"/>
</dbReference>
<evidence type="ECO:0000259" key="8">
    <source>
        <dbReference type="PROSITE" id="PS51194"/>
    </source>
</evidence>
<feature type="domain" description="Helicase ATP-binding" evidence="7">
    <location>
        <begin position="112"/>
        <end position="370"/>
    </location>
</feature>
<protein>
    <recommendedName>
        <fullName evidence="5">ATP-dependent RNA helicase</fullName>
        <ecNumber evidence="5">3.6.4.13</ecNumber>
    </recommendedName>
</protein>
<dbReference type="PANTHER" id="PTHR24031">
    <property type="entry name" value="RNA HELICASE"/>
    <property type="match status" value="1"/>
</dbReference>
<name>A0A9W8E6E2_9FUNG</name>
<dbReference type="InterPro" id="IPR027417">
    <property type="entry name" value="P-loop_NTPase"/>
</dbReference>
<reference evidence="9" key="1">
    <citation type="submission" date="2022-07" db="EMBL/GenBank/DDBJ databases">
        <title>Phylogenomic reconstructions and comparative analyses of Kickxellomycotina fungi.</title>
        <authorList>
            <person name="Reynolds N.K."/>
            <person name="Stajich J.E."/>
            <person name="Barry K."/>
            <person name="Grigoriev I.V."/>
            <person name="Crous P."/>
            <person name="Smith M.E."/>
        </authorList>
    </citation>
    <scope>NUCLEOTIDE SEQUENCE</scope>
    <source>
        <strain evidence="9">RSA 1196</strain>
    </source>
</reference>
<keyword evidence="3 5" id="KW-0067">ATP-binding</keyword>
<organism evidence="9 10">
    <name type="scientific">Dispira parvispora</name>
    <dbReference type="NCBI Taxonomy" id="1520584"/>
    <lineage>
        <taxon>Eukaryota</taxon>
        <taxon>Fungi</taxon>
        <taxon>Fungi incertae sedis</taxon>
        <taxon>Zoopagomycota</taxon>
        <taxon>Kickxellomycotina</taxon>
        <taxon>Dimargaritomycetes</taxon>
        <taxon>Dimargaritales</taxon>
        <taxon>Dimargaritaceae</taxon>
        <taxon>Dispira</taxon>
    </lineage>
</organism>
<comment type="catalytic activity">
    <reaction evidence="5">
        <text>ATP + H2O = ADP + phosphate + H(+)</text>
        <dbReference type="Rhea" id="RHEA:13065"/>
        <dbReference type="ChEBI" id="CHEBI:15377"/>
        <dbReference type="ChEBI" id="CHEBI:15378"/>
        <dbReference type="ChEBI" id="CHEBI:30616"/>
        <dbReference type="ChEBI" id="CHEBI:43474"/>
        <dbReference type="ChEBI" id="CHEBI:456216"/>
        <dbReference type="EC" id="3.6.4.13"/>
    </reaction>
</comment>
<proteinExistence type="inferred from homology"/>
<feature type="region of interest" description="Disordered" evidence="6">
    <location>
        <begin position="448"/>
        <end position="470"/>
    </location>
</feature>
<comment type="domain">
    <text evidence="5">The Q motif is unique to and characteristic of the DEAD box family of RNA helicases and controls ATP binding and hydrolysis.</text>
</comment>
<accession>A0A9W8E6E2</accession>
<feature type="non-terminal residue" evidence="9">
    <location>
        <position position="1"/>
    </location>
</feature>
<dbReference type="EMBL" id="JANBPY010001304">
    <property type="protein sequence ID" value="KAJ1960604.1"/>
    <property type="molecule type" value="Genomic_DNA"/>
</dbReference>
<feature type="compositionally biased region" description="Basic and acidic residues" evidence="6">
    <location>
        <begin position="448"/>
        <end position="463"/>
    </location>
</feature>
<evidence type="ECO:0000256" key="5">
    <source>
        <dbReference type="RuleBase" id="RU365068"/>
    </source>
</evidence>
<evidence type="ECO:0000259" key="7">
    <source>
        <dbReference type="PROSITE" id="PS51192"/>
    </source>
</evidence>
<evidence type="ECO:0000256" key="1">
    <source>
        <dbReference type="ARBA" id="ARBA00022741"/>
    </source>
</evidence>
<dbReference type="SUPFAM" id="SSF52540">
    <property type="entry name" value="P-loop containing nucleoside triphosphate hydrolases"/>
    <property type="match status" value="1"/>
</dbReference>
<evidence type="ECO:0000256" key="6">
    <source>
        <dbReference type="SAM" id="MobiDB-lite"/>
    </source>
</evidence>
<dbReference type="EC" id="3.6.4.13" evidence="5"/>
<comment type="similarity">
    <text evidence="5">Belongs to the DEAD box helicase family.</text>
</comment>
<comment type="caution">
    <text evidence="9">The sequence shown here is derived from an EMBL/GenBank/DDBJ whole genome shotgun (WGS) entry which is preliminary data.</text>
</comment>
<dbReference type="PROSITE" id="PS51192">
    <property type="entry name" value="HELICASE_ATP_BIND_1"/>
    <property type="match status" value="1"/>
</dbReference>